<dbReference type="PRINTS" id="PR00702">
    <property type="entry name" value="ACRIFLAVINRP"/>
</dbReference>
<evidence type="ECO:0000256" key="1">
    <source>
        <dbReference type="SAM" id="Phobius"/>
    </source>
</evidence>
<feature type="transmembrane region" description="Helical" evidence="1">
    <location>
        <begin position="84"/>
        <end position="103"/>
    </location>
</feature>
<keyword evidence="1" id="KW-0812">Transmembrane</keyword>
<dbReference type="Gene3D" id="1.20.1640.10">
    <property type="entry name" value="Multidrug efflux transporter AcrB transmembrane domain"/>
    <property type="match status" value="1"/>
</dbReference>
<protein>
    <recommendedName>
        <fullName evidence="3">SSD domain-containing protein</fullName>
    </recommendedName>
</protein>
<organism evidence="2">
    <name type="scientific">marine metagenome</name>
    <dbReference type="NCBI Taxonomy" id="408172"/>
    <lineage>
        <taxon>unclassified sequences</taxon>
        <taxon>metagenomes</taxon>
        <taxon>ecological metagenomes</taxon>
    </lineage>
</organism>
<dbReference type="PANTHER" id="PTHR32063">
    <property type="match status" value="1"/>
</dbReference>
<feature type="transmembrane region" description="Helical" evidence="1">
    <location>
        <begin position="12"/>
        <end position="30"/>
    </location>
</feature>
<name>A0A382WTR2_9ZZZZ</name>
<dbReference type="InterPro" id="IPR001036">
    <property type="entry name" value="Acrflvin-R"/>
</dbReference>
<proteinExistence type="predicted"/>
<dbReference type="SUPFAM" id="SSF82866">
    <property type="entry name" value="Multidrug efflux transporter AcrB transmembrane domain"/>
    <property type="match status" value="1"/>
</dbReference>
<accession>A0A382WTR2</accession>
<dbReference type="EMBL" id="UINC01162076">
    <property type="protein sequence ID" value="SVD61628.1"/>
    <property type="molecule type" value="Genomic_DNA"/>
</dbReference>
<reference evidence="2" key="1">
    <citation type="submission" date="2018-05" db="EMBL/GenBank/DDBJ databases">
        <authorList>
            <person name="Lanie J.A."/>
            <person name="Ng W.-L."/>
            <person name="Kazmierczak K.M."/>
            <person name="Andrzejewski T.M."/>
            <person name="Davidsen T.M."/>
            <person name="Wayne K.J."/>
            <person name="Tettelin H."/>
            <person name="Glass J.I."/>
            <person name="Rusch D."/>
            <person name="Podicherti R."/>
            <person name="Tsui H.-C.T."/>
            <person name="Winkler M.E."/>
        </authorList>
    </citation>
    <scope>NUCLEOTIDE SEQUENCE</scope>
</reference>
<gene>
    <name evidence="2" type="ORF">METZ01_LOCUS414482</name>
</gene>
<dbReference type="GO" id="GO:0005886">
    <property type="term" value="C:plasma membrane"/>
    <property type="evidence" value="ECO:0007669"/>
    <property type="project" value="TreeGrafter"/>
</dbReference>
<keyword evidence="1" id="KW-1133">Transmembrane helix</keyword>
<dbReference type="AlphaFoldDB" id="A0A382WTR2"/>
<keyword evidence="1" id="KW-0472">Membrane</keyword>
<feature type="transmembrane region" description="Helical" evidence="1">
    <location>
        <begin position="115"/>
        <end position="142"/>
    </location>
</feature>
<dbReference type="Pfam" id="PF00873">
    <property type="entry name" value="ACR_tran"/>
    <property type="match status" value="1"/>
</dbReference>
<dbReference type="PANTHER" id="PTHR32063:SF73">
    <property type="entry name" value="RND SUPERFAMILY EFFLUX PUMP PERMEASE COMPONENT 1"/>
    <property type="match status" value="1"/>
</dbReference>
<feature type="transmembrane region" description="Helical" evidence="1">
    <location>
        <begin position="42"/>
        <end position="63"/>
    </location>
</feature>
<sequence>MAGLFESVQRAIALMIALPFALSGAWWTLYLTGTDFDRPASVGLLLLIGIVVNNGIVLIEHINSYQRKGSSRQAAMLRGGRERLRPILMTALTTILGLIPIIIQRPALGGTYYYSMALVIIGGITISTFLTSILLPTTVTIIEDLPRWVKKVIVGVFRPARNT</sequence>
<dbReference type="GO" id="GO:0042910">
    <property type="term" value="F:xenobiotic transmembrane transporter activity"/>
    <property type="evidence" value="ECO:0007669"/>
    <property type="project" value="TreeGrafter"/>
</dbReference>
<evidence type="ECO:0008006" key="3">
    <source>
        <dbReference type="Google" id="ProtNLM"/>
    </source>
</evidence>
<evidence type="ECO:0000313" key="2">
    <source>
        <dbReference type="EMBL" id="SVD61628.1"/>
    </source>
</evidence>